<dbReference type="AlphaFoldDB" id="D9PLL2"/>
<protein>
    <submittedName>
        <fullName evidence="1">Uncharacterized protein</fullName>
    </submittedName>
</protein>
<organism evidence="1">
    <name type="scientific">sediment metagenome</name>
    <dbReference type="NCBI Taxonomy" id="749907"/>
    <lineage>
        <taxon>unclassified sequences</taxon>
        <taxon>metagenomes</taxon>
        <taxon>ecological metagenomes</taxon>
    </lineage>
</organism>
<dbReference type="InterPro" id="IPR054251">
    <property type="entry name" value="DUF6982"/>
</dbReference>
<name>D9PLL2_9ZZZZ</name>
<gene>
    <name evidence="1" type="ORF">LDC_2435</name>
</gene>
<reference evidence="1" key="1">
    <citation type="submission" date="2010-07" db="EMBL/GenBank/DDBJ databases">
        <authorList>
            <consortium name="CONSOLIDER consortium CSD2007-00005"/>
            <person name="Guazzaroni M.-E."/>
            <person name="Richter M."/>
            <person name="Garcia-Salamanca A."/>
            <person name="Yarza P."/>
            <person name="Ferrer M."/>
        </authorList>
    </citation>
    <scope>NUCLEOTIDE SEQUENCE</scope>
</reference>
<dbReference type="EMBL" id="ADZX01000739">
    <property type="protein sequence ID" value="EFK95556.1"/>
    <property type="molecule type" value="Genomic_DNA"/>
</dbReference>
<proteinExistence type="predicted"/>
<sequence>MDPVRIVIRFADGRIEKGYSQDFFPNKPAFHLFKNLSKGSANHKEIRVADLKAVFFVKTFAGNPDYKERKRFVEGDPTQGRKAEVDFIDGEVLQGSVLGYDPMGSGFFLFPSDPKSNNQRVFVINSAVKNFRYLEHEMAQKTPGDYYQCLMPETRGKLLMVTDEERILLRVVLSKVMETEGGREYIVEKLGEPYLQIATDLLKEMESG</sequence>
<comment type="caution">
    <text evidence="1">The sequence shown here is derived from an EMBL/GenBank/DDBJ whole genome shotgun (WGS) entry which is preliminary data.</text>
</comment>
<evidence type="ECO:0000313" key="1">
    <source>
        <dbReference type="EMBL" id="EFK95556.1"/>
    </source>
</evidence>
<accession>D9PLL2</accession>
<reference evidence="1" key="2">
    <citation type="journal article" date="2011" name="Microb. Ecol.">
        <title>Taxonomic and Functional Metagenomic Profiling of the Microbial Community in the Anoxic Sediment of a Sub-saline Shallow Lake (Laguna de Carrizo, Central Spain).</title>
        <authorList>
            <person name="Ferrer M."/>
            <person name="Guazzaroni M.E."/>
            <person name="Richter M."/>
            <person name="Garcia-Salamanca A."/>
            <person name="Yarza P."/>
            <person name="Suarez-Suarez A."/>
            <person name="Solano J."/>
            <person name="Alcaide M."/>
            <person name="van Dillewijn P."/>
            <person name="Molina-Henares M.A."/>
            <person name="Lopez-Cortes N."/>
            <person name="Al-Ramahi Y."/>
            <person name="Guerrero C."/>
            <person name="Acosta A."/>
            <person name="de Eugenio L.I."/>
            <person name="Martinez V."/>
            <person name="Marques S."/>
            <person name="Rojo F."/>
            <person name="Santero E."/>
            <person name="Genilloud O."/>
            <person name="Perez-Perez J."/>
            <person name="Rossello-Mora R."/>
            <person name="Ramos J.L."/>
        </authorList>
    </citation>
    <scope>NUCLEOTIDE SEQUENCE</scope>
</reference>
<dbReference type="Pfam" id="PF22478">
    <property type="entry name" value="DUF6982"/>
    <property type="match status" value="1"/>
</dbReference>